<reference evidence="2" key="1">
    <citation type="submission" date="2023-03" db="EMBL/GenBank/DDBJ databases">
        <authorList>
            <person name="Julca I."/>
        </authorList>
    </citation>
    <scope>NUCLEOTIDE SEQUENCE</scope>
</reference>
<proteinExistence type="predicted"/>
<dbReference type="Proteomes" id="UP001161247">
    <property type="component" value="Chromosome 6"/>
</dbReference>
<keyword evidence="3" id="KW-1185">Reference proteome</keyword>
<protein>
    <submittedName>
        <fullName evidence="2">OLC1v1008868C1</fullName>
    </submittedName>
</protein>
<dbReference type="EMBL" id="OX459123">
    <property type="protein sequence ID" value="CAI9109113.1"/>
    <property type="molecule type" value="Genomic_DNA"/>
</dbReference>
<evidence type="ECO:0000256" key="1">
    <source>
        <dbReference type="SAM" id="MobiDB-lite"/>
    </source>
</evidence>
<accession>A0AAV1DQS4</accession>
<organism evidence="2 3">
    <name type="scientific">Oldenlandia corymbosa var. corymbosa</name>
    <dbReference type="NCBI Taxonomy" id="529605"/>
    <lineage>
        <taxon>Eukaryota</taxon>
        <taxon>Viridiplantae</taxon>
        <taxon>Streptophyta</taxon>
        <taxon>Embryophyta</taxon>
        <taxon>Tracheophyta</taxon>
        <taxon>Spermatophyta</taxon>
        <taxon>Magnoliopsida</taxon>
        <taxon>eudicotyledons</taxon>
        <taxon>Gunneridae</taxon>
        <taxon>Pentapetalae</taxon>
        <taxon>asterids</taxon>
        <taxon>lamiids</taxon>
        <taxon>Gentianales</taxon>
        <taxon>Rubiaceae</taxon>
        <taxon>Rubioideae</taxon>
        <taxon>Spermacoceae</taxon>
        <taxon>Hedyotis-Oldenlandia complex</taxon>
        <taxon>Oldenlandia</taxon>
    </lineage>
</organism>
<feature type="compositionally biased region" description="Acidic residues" evidence="1">
    <location>
        <begin position="39"/>
        <end position="51"/>
    </location>
</feature>
<evidence type="ECO:0000313" key="2">
    <source>
        <dbReference type="EMBL" id="CAI9109113.1"/>
    </source>
</evidence>
<evidence type="ECO:0000313" key="3">
    <source>
        <dbReference type="Proteomes" id="UP001161247"/>
    </source>
</evidence>
<name>A0AAV1DQS4_OLDCO</name>
<sequence length="127" mass="14007">MSKSEMSGSDLSISPDDDHHLAFHWEDFSNKSDIHDVNDDSDDSDFDDDEDYKIEEESFDDLCPSLLNPPGALGDVKQVGLKKIPIVNGKLSSVPDDHAHSATARSDPEIVDNDFVTRVSSTALKFL</sequence>
<dbReference type="AlphaFoldDB" id="A0AAV1DQS4"/>
<gene>
    <name evidence="2" type="ORF">OLC1_LOCUS17067</name>
</gene>
<feature type="region of interest" description="Disordered" evidence="1">
    <location>
        <begin position="31"/>
        <end position="51"/>
    </location>
</feature>